<evidence type="ECO:0000313" key="14">
    <source>
        <dbReference type="Proteomes" id="UP000297700"/>
    </source>
</evidence>
<organism evidence="13 14">
    <name type="scientific">Bradyrhizobium frederickii</name>
    <dbReference type="NCBI Taxonomy" id="2560054"/>
    <lineage>
        <taxon>Bacteria</taxon>
        <taxon>Pseudomonadati</taxon>
        <taxon>Pseudomonadota</taxon>
        <taxon>Alphaproteobacteria</taxon>
        <taxon>Hyphomicrobiales</taxon>
        <taxon>Nitrobacteraceae</taxon>
        <taxon>Bradyrhizobium</taxon>
    </lineage>
</organism>
<dbReference type="Proteomes" id="UP000297700">
    <property type="component" value="Unassembled WGS sequence"/>
</dbReference>
<dbReference type="AlphaFoldDB" id="A0A4Y9PPT0"/>
<feature type="domain" description="Solute-binding protein family 3/N-terminal" evidence="11">
    <location>
        <begin position="30"/>
        <end position="363"/>
    </location>
</feature>
<feature type="domain" description="Ionotropic glutamate receptor C-terminal" evidence="12">
    <location>
        <begin position="30"/>
        <end position="362"/>
    </location>
</feature>
<dbReference type="SMART" id="SM00079">
    <property type="entry name" value="PBPe"/>
    <property type="match status" value="1"/>
</dbReference>
<keyword evidence="4 10" id="KW-1133">Transmembrane helix</keyword>
<evidence type="ECO:0000259" key="11">
    <source>
        <dbReference type="SMART" id="SM00062"/>
    </source>
</evidence>
<dbReference type="Gene3D" id="1.10.287.70">
    <property type="match status" value="1"/>
</dbReference>
<dbReference type="InterPro" id="IPR001320">
    <property type="entry name" value="Iontro_rcpt_C"/>
</dbReference>
<keyword evidence="9" id="KW-0407">Ion channel</keyword>
<dbReference type="RefSeq" id="WP_135161733.1">
    <property type="nucleotide sequence ID" value="NZ_SPQS01000001.1"/>
</dbReference>
<protein>
    <submittedName>
        <fullName evidence="13">Transporter substrate-binding domain-containing protein</fullName>
    </submittedName>
</protein>
<dbReference type="Gene3D" id="3.40.190.10">
    <property type="entry name" value="Periplasmic binding protein-like II"/>
    <property type="match status" value="2"/>
</dbReference>
<reference evidence="13 14" key="1">
    <citation type="submission" date="2019-03" db="EMBL/GenBank/DDBJ databases">
        <title>Bradyrhizobium strains diversity.</title>
        <authorList>
            <person name="Urquiaga M.C.O."/>
            <person name="Hungria M."/>
            <person name="Delamuta J.R.M."/>
            <person name="Klepa M.S."/>
        </authorList>
    </citation>
    <scope>NUCLEOTIDE SEQUENCE [LARGE SCALE GENOMIC DNA]</scope>
    <source>
        <strain evidence="13 14">CNPSo 3426</strain>
    </source>
</reference>
<keyword evidence="6 10" id="KW-0472">Membrane</keyword>
<gene>
    <name evidence="13" type="ORF">E4K64_00875</name>
</gene>
<keyword evidence="2" id="KW-0813">Transport</keyword>
<dbReference type="PANTHER" id="PTHR18966">
    <property type="entry name" value="IONOTROPIC GLUTAMATE RECEPTOR"/>
    <property type="match status" value="1"/>
</dbReference>
<evidence type="ECO:0000259" key="12">
    <source>
        <dbReference type="SMART" id="SM00079"/>
    </source>
</evidence>
<dbReference type="Pfam" id="PF00060">
    <property type="entry name" value="Lig_chan"/>
    <property type="match status" value="1"/>
</dbReference>
<evidence type="ECO:0000256" key="7">
    <source>
        <dbReference type="ARBA" id="ARBA00023170"/>
    </source>
</evidence>
<dbReference type="InterPro" id="IPR001638">
    <property type="entry name" value="Solute-binding_3/MltF_N"/>
</dbReference>
<dbReference type="GO" id="GO:0016020">
    <property type="term" value="C:membrane"/>
    <property type="evidence" value="ECO:0007669"/>
    <property type="project" value="UniProtKB-SubCell"/>
</dbReference>
<dbReference type="SUPFAM" id="SSF53850">
    <property type="entry name" value="Periplasmic binding protein-like II"/>
    <property type="match status" value="1"/>
</dbReference>
<evidence type="ECO:0000256" key="8">
    <source>
        <dbReference type="ARBA" id="ARBA00023180"/>
    </source>
</evidence>
<dbReference type="SUPFAM" id="SSF81324">
    <property type="entry name" value="Voltage-gated potassium channels"/>
    <property type="match status" value="1"/>
</dbReference>
<dbReference type="Pfam" id="PF00497">
    <property type="entry name" value="SBP_bac_3"/>
    <property type="match status" value="1"/>
</dbReference>
<keyword evidence="3 10" id="KW-0812">Transmembrane</keyword>
<dbReference type="EMBL" id="SPQS01000001">
    <property type="protein sequence ID" value="TFV80405.1"/>
    <property type="molecule type" value="Genomic_DNA"/>
</dbReference>
<keyword evidence="7" id="KW-0675">Receptor</keyword>
<evidence type="ECO:0000313" key="13">
    <source>
        <dbReference type="EMBL" id="TFV80405.1"/>
    </source>
</evidence>
<evidence type="ECO:0000256" key="6">
    <source>
        <dbReference type="ARBA" id="ARBA00023136"/>
    </source>
</evidence>
<evidence type="ECO:0000256" key="4">
    <source>
        <dbReference type="ARBA" id="ARBA00022989"/>
    </source>
</evidence>
<sequence length="363" mass="40187">MIVAIRSYAAVLLATFVFVTPALSQTVPAKLRVGTFVSPPFVIQQDGKLTGFSIDLWEEVAARLRTTVDYQIAPEVAAGFDALRFKKVDFIVSAVLITPERDKEFDFSYAILEAGQQVMVRDAGASFVPNPLLDLLGLLLTTTTLLWLGIAALIMLIPAHLVWLLERRYKDGIIPTENYIPGIFHAMHWSAATLLTQAEQAPRQPLARVVSFVWMFVGIVFVALYTAQLTANLTVHQIRGAINGPEDLPGKQVGTVKGASIPINYLRGHNARVQEFSKVDEMFQALLDKEVSAVLFPAPVLRYYAAHEGKGLVRLVGTEFDKREAGFAFPEGSPLRRPINGALVAIREDGTYQRIYEKWFGSQ</sequence>
<evidence type="ECO:0000256" key="10">
    <source>
        <dbReference type="SAM" id="Phobius"/>
    </source>
</evidence>
<keyword evidence="8" id="KW-0325">Glycoprotein</keyword>
<evidence type="ECO:0000256" key="3">
    <source>
        <dbReference type="ARBA" id="ARBA00022692"/>
    </source>
</evidence>
<name>A0A4Y9PPT0_9BRAD</name>
<dbReference type="SMART" id="SM00062">
    <property type="entry name" value="PBPb"/>
    <property type="match status" value="1"/>
</dbReference>
<feature type="transmembrane region" description="Helical" evidence="10">
    <location>
        <begin position="145"/>
        <end position="165"/>
    </location>
</feature>
<comment type="subcellular location">
    <subcellularLocation>
        <location evidence="1">Membrane</location>
        <topology evidence="1">Multi-pass membrane protein</topology>
    </subcellularLocation>
</comment>
<proteinExistence type="predicted"/>
<evidence type="ECO:0000256" key="1">
    <source>
        <dbReference type="ARBA" id="ARBA00004141"/>
    </source>
</evidence>
<dbReference type="GO" id="GO:0015276">
    <property type="term" value="F:ligand-gated monoatomic ion channel activity"/>
    <property type="evidence" value="ECO:0007669"/>
    <property type="project" value="InterPro"/>
</dbReference>
<dbReference type="InterPro" id="IPR015683">
    <property type="entry name" value="Ionotropic_Glu_rcpt"/>
</dbReference>
<accession>A0A4Y9PPT0</accession>
<evidence type="ECO:0000256" key="9">
    <source>
        <dbReference type="ARBA" id="ARBA00023303"/>
    </source>
</evidence>
<feature type="transmembrane region" description="Helical" evidence="10">
    <location>
        <begin position="206"/>
        <end position="227"/>
    </location>
</feature>
<keyword evidence="5" id="KW-0406">Ion transport</keyword>
<comment type="caution">
    <text evidence="13">The sequence shown here is derived from an EMBL/GenBank/DDBJ whole genome shotgun (WGS) entry which is preliminary data.</text>
</comment>
<evidence type="ECO:0000256" key="2">
    <source>
        <dbReference type="ARBA" id="ARBA00022448"/>
    </source>
</evidence>
<evidence type="ECO:0000256" key="5">
    <source>
        <dbReference type="ARBA" id="ARBA00023065"/>
    </source>
</evidence>